<reference evidence="3 4" key="1">
    <citation type="submission" date="2020-08" db="EMBL/GenBank/DDBJ databases">
        <title>The genome sequence of type strain Novosphingobium piscinae KCTC 42194.</title>
        <authorList>
            <person name="Liu Y."/>
        </authorList>
    </citation>
    <scope>NUCLEOTIDE SEQUENCE [LARGE SCALE GENOMIC DNA]</scope>
    <source>
        <strain evidence="3 4">KCTC 42194</strain>
    </source>
</reference>
<dbReference type="GO" id="GO:0016301">
    <property type="term" value="F:kinase activity"/>
    <property type="evidence" value="ECO:0007669"/>
    <property type="project" value="UniProtKB-KW"/>
</dbReference>
<keyword evidence="2" id="KW-0067">ATP-binding</keyword>
<accession>A0A7X1KNX0</accession>
<dbReference type="InterPro" id="IPR027417">
    <property type="entry name" value="P-loop_NTPase"/>
</dbReference>
<dbReference type="Gene3D" id="3.40.50.300">
    <property type="entry name" value="P-loop containing nucleotide triphosphate hydrolases"/>
    <property type="match status" value="1"/>
</dbReference>
<dbReference type="InterPro" id="IPR005702">
    <property type="entry name" value="Wzc-like_C"/>
</dbReference>
<dbReference type="PANTHER" id="PTHR32309">
    <property type="entry name" value="TYROSINE-PROTEIN KINASE"/>
    <property type="match status" value="1"/>
</dbReference>
<dbReference type="SUPFAM" id="SSF52540">
    <property type="entry name" value="P-loop containing nucleoside triphosphate hydrolases"/>
    <property type="match status" value="1"/>
</dbReference>
<evidence type="ECO:0000256" key="1">
    <source>
        <dbReference type="ARBA" id="ARBA00022741"/>
    </source>
</evidence>
<keyword evidence="3" id="KW-0808">Transferase</keyword>
<organism evidence="3 4">
    <name type="scientific">Novosphingobium piscinae</name>
    <dbReference type="NCBI Taxonomy" id="1507448"/>
    <lineage>
        <taxon>Bacteria</taxon>
        <taxon>Pseudomonadati</taxon>
        <taxon>Pseudomonadota</taxon>
        <taxon>Alphaproteobacteria</taxon>
        <taxon>Sphingomonadales</taxon>
        <taxon>Sphingomonadaceae</taxon>
        <taxon>Novosphingobium</taxon>
    </lineage>
</organism>
<dbReference type="AlphaFoldDB" id="A0A7X1KNX0"/>
<keyword evidence="1" id="KW-0547">Nucleotide-binding</keyword>
<evidence type="ECO:0000313" key="4">
    <source>
        <dbReference type="Proteomes" id="UP000551327"/>
    </source>
</evidence>
<dbReference type="InterPro" id="IPR050445">
    <property type="entry name" value="Bact_polysacc_biosynth/exp"/>
</dbReference>
<dbReference type="EMBL" id="JACLAX010000002">
    <property type="protein sequence ID" value="MBC2668144.1"/>
    <property type="molecule type" value="Genomic_DNA"/>
</dbReference>
<evidence type="ECO:0000313" key="3">
    <source>
        <dbReference type="EMBL" id="MBC2668144.1"/>
    </source>
</evidence>
<dbReference type="CDD" id="cd05387">
    <property type="entry name" value="BY-kinase"/>
    <property type="match status" value="1"/>
</dbReference>
<protein>
    <submittedName>
        <fullName evidence="3">CpsD/CapB family tyrosine-protein kinase</fullName>
    </submittedName>
</protein>
<comment type="caution">
    <text evidence="3">The sequence shown here is derived from an EMBL/GenBank/DDBJ whole genome shotgun (WGS) entry which is preliminary data.</text>
</comment>
<name>A0A7X1KNX0_9SPHN</name>
<dbReference type="RefSeq" id="WP_185678025.1">
    <property type="nucleotide sequence ID" value="NZ_JACLAX010000002.1"/>
</dbReference>
<dbReference type="Proteomes" id="UP000551327">
    <property type="component" value="Unassembled WGS sequence"/>
</dbReference>
<gene>
    <name evidence="3" type="ORF">H7F53_03170</name>
</gene>
<sequence length="275" mass="29490">MAAQALNEVIGMSNSASKPGAPAGIVLPPLESYPVVELEPEVLDRHGIVAFNSRDPRARPFNLLRTQISKRIAARKARMVGITSATPNAGKSFVSLNLAAALSRVAEQPVYLIDLDLRRGSIGNELGLQFEYGLSDFLDGTSPDLAAMGQRIGDSSLVVFPTAAISGHSAELLTGQQFSDLIDAFRAISGPAIILCDLPPVFANDDTMIAIQKLDGFFTVIDSGHTTRKQVQDTLQMLQPSPCIGAIMNRYSGGFMEAYGYGYGYGSKAYDSYYS</sequence>
<keyword evidence="4" id="KW-1185">Reference proteome</keyword>
<keyword evidence="3" id="KW-0418">Kinase</keyword>
<dbReference type="PANTHER" id="PTHR32309:SF31">
    <property type="entry name" value="CAPSULAR EXOPOLYSACCHARIDE FAMILY"/>
    <property type="match status" value="1"/>
</dbReference>
<proteinExistence type="predicted"/>
<evidence type="ECO:0000256" key="2">
    <source>
        <dbReference type="ARBA" id="ARBA00022840"/>
    </source>
</evidence>